<feature type="domain" description="Polysaccharide pyruvyl transferase" evidence="1">
    <location>
        <begin position="98"/>
        <end position="367"/>
    </location>
</feature>
<comment type="caution">
    <text evidence="2">The sequence shown here is derived from an EMBL/GenBank/DDBJ whole genome shotgun (WGS) entry which is preliminary data.</text>
</comment>
<dbReference type="Proteomes" id="UP000193467">
    <property type="component" value="Unassembled WGS sequence"/>
</dbReference>
<evidence type="ECO:0000313" key="3">
    <source>
        <dbReference type="Proteomes" id="UP000193467"/>
    </source>
</evidence>
<keyword evidence="3" id="KW-1185">Reference proteome</keyword>
<sequence>MQDPSPWNSQQRRKWAIPAGILLLLVFTLASWNSGVSSSSFTSSTSLSAQDTAALTNATRDACAKVMNKQKTLLFDTFSEVFDGVRNIALISVPDHENKGDSAIMTAEMMLLSTLGINVVYSCGVKDYDLEALTAAVDDYGSDHFAIVFHGGGNFGDLYTREHGLKLDVMSTFPDIRMHVFPQSLKFRSDATMQATKDVLSKLKHASIAVRDHQSYDFAMKHFAHSGLRVDLTPDIVFFMGFRPELREHFGKPAHDLLLFRRADGERTEWSWAGGASSPDFPKPFVQSLEAGGKELTYKAGDWSGDFDITPAEKGDGEQSHIEFRSWKRFMMGAEWLSSGEFVILDRLHGHIFSLVLGIPHVLIDNKIGKLSDYYSTWTSECPLGTLVAPEPTESAVRAAYRNWVERGQINGRMFV</sequence>
<gene>
    <name evidence="2" type="ORF">BCR35DRAFT_325105</name>
</gene>
<proteinExistence type="predicted"/>
<reference evidence="2 3" key="1">
    <citation type="submission" date="2016-07" db="EMBL/GenBank/DDBJ databases">
        <title>Pervasive Adenine N6-methylation of Active Genes in Fungi.</title>
        <authorList>
            <consortium name="DOE Joint Genome Institute"/>
            <person name="Mondo S.J."/>
            <person name="Dannebaum R.O."/>
            <person name="Kuo R.C."/>
            <person name="Labutti K."/>
            <person name="Haridas S."/>
            <person name="Kuo A."/>
            <person name="Salamov A."/>
            <person name="Ahrendt S.R."/>
            <person name="Lipzen A."/>
            <person name="Sullivan W."/>
            <person name="Andreopoulos W.B."/>
            <person name="Clum A."/>
            <person name="Lindquist E."/>
            <person name="Daum C."/>
            <person name="Ramamoorthy G.K."/>
            <person name="Gryganskyi A."/>
            <person name="Culley D."/>
            <person name="Magnuson J.K."/>
            <person name="James T.Y."/>
            <person name="O'Malley M.A."/>
            <person name="Stajich J.E."/>
            <person name="Spatafora J.W."/>
            <person name="Visel A."/>
            <person name="Grigoriev I.V."/>
        </authorList>
    </citation>
    <scope>NUCLEOTIDE SEQUENCE [LARGE SCALE GENOMIC DNA]</scope>
    <source>
        <strain evidence="2 3">62-1032</strain>
    </source>
</reference>
<dbReference type="Pfam" id="PF04230">
    <property type="entry name" value="PS_pyruv_trans"/>
    <property type="match status" value="1"/>
</dbReference>
<accession>A0A1Y2FBL2</accession>
<keyword evidence="2" id="KW-0808">Transferase</keyword>
<evidence type="ECO:0000259" key="1">
    <source>
        <dbReference type="Pfam" id="PF04230"/>
    </source>
</evidence>
<name>A0A1Y2FBL2_9BASI</name>
<dbReference type="InParanoid" id="A0A1Y2FBL2"/>
<dbReference type="InterPro" id="IPR007345">
    <property type="entry name" value="Polysacch_pyruvyl_Trfase"/>
</dbReference>
<organism evidence="2 3">
    <name type="scientific">Leucosporidium creatinivorum</name>
    <dbReference type="NCBI Taxonomy" id="106004"/>
    <lineage>
        <taxon>Eukaryota</taxon>
        <taxon>Fungi</taxon>
        <taxon>Dikarya</taxon>
        <taxon>Basidiomycota</taxon>
        <taxon>Pucciniomycotina</taxon>
        <taxon>Microbotryomycetes</taxon>
        <taxon>Leucosporidiales</taxon>
        <taxon>Leucosporidium</taxon>
    </lineage>
</organism>
<dbReference type="AlphaFoldDB" id="A0A1Y2FBL2"/>
<dbReference type="EMBL" id="MCGR01000023">
    <property type="protein sequence ID" value="ORY81271.1"/>
    <property type="molecule type" value="Genomic_DNA"/>
</dbReference>
<dbReference type="GO" id="GO:0016740">
    <property type="term" value="F:transferase activity"/>
    <property type="evidence" value="ECO:0007669"/>
    <property type="project" value="UniProtKB-KW"/>
</dbReference>
<protein>
    <submittedName>
        <fullName evidence="2">Polysaccharide pyruvyl transferase-domain-containing protein</fullName>
    </submittedName>
</protein>
<evidence type="ECO:0000313" key="2">
    <source>
        <dbReference type="EMBL" id="ORY81271.1"/>
    </source>
</evidence>
<dbReference type="OrthoDB" id="414175at2759"/>